<feature type="transmembrane region" description="Helical" evidence="1">
    <location>
        <begin position="241"/>
        <end position="265"/>
    </location>
</feature>
<keyword evidence="1" id="KW-1133">Transmembrane helix</keyword>
<evidence type="ECO:0000256" key="1">
    <source>
        <dbReference type="SAM" id="Phobius"/>
    </source>
</evidence>
<evidence type="ECO:0000313" key="2">
    <source>
        <dbReference type="EMBL" id="MUK90529.1"/>
    </source>
</evidence>
<sequence>MARRGTNMSWTLFKANLKANRFIWILITVIYSFYAVMLVTMFDPENTETMAEMMEMMPKELLDTLGFTIGTTLLTHISGFLYSMLLYLFPLIITIIVNHRLIASHVDKGSMAYLLSTSNSRGKIVMTQALFSLLSIASVFMVITVVQILVASSMFPGELEIGKFIMLNMYALILYFAISGVCFFASSISNESKYSLGLGAGIPIAFVVLDMLGNTAENVSWIGNLSIFGLFEPDRLFAGDAFAYIGMGVLGVIAIVLYIGAITFFKKRDLPL</sequence>
<comment type="caution">
    <text evidence="2">The sequence shown here is derived from an EMBL/GenBank/DDBJ whole genome shotgun (WGS) entry which is preliminary data.</text>
</comment>
<dbReference type="EMBL" id="WOCA01000023">
    <property type="protein sequence ID" value="MUK90529.1"/>
    <property type="molecule type" value="Genomic_DNA"/>
</dbReference>
<proteinExistence type="predicted"/>
<gene>
    <name evidence="2" type="ORF">GMD78_19415</name>
</gene>
<feature type="transmembrane region" description="Helical" evidence="1">
    <location>
        <begin position="124"/>
        <end position="152"/>
    </location>
</feature>
<feature type="transmembrane region" description="Helical" evidence="1">
    <location>
        <begin position="164"/>
        <end position="184"/>
    </location>
</feature>
<name>A0A6N8FQW7_9BACI</name>
<feature type="transmembrane region" description="Helical" evidence="1">
    <location>
        <begin position="21"/>
        <end position="42"/>
    </location>
</feature>
<keyword evidence="1" id="KW-0812">Transmembrane</keyword>
<dbReference type="AlphaFoldDB" id="A0A6N8FQW7"/>
<accession>A0A6N8FQW7</accession>
<dbReference type="PANTHER" id="PTHR37305">
    <property type="entry name" value="INTEGRAL MEMBRANE PROTEIN-RELATED"/>
    <property type="match status" value="1"/>
</dbReference>
<keyword evidence="1" id="KW-0472">Membrane</keyword>
<dbReference type="Proteomes" id="UP000469125">
    <property type="component" value="Unassembled WGS sequence"/>
</dbReference>
<reference evidence="2 3" key="1">
    <citation type="submission" date="2019-11" db="EMBL/GenBank/DDBJ databases">
        <authorList>
            <person name="Li X."/>
        </authorList>
    </citation>
    <scope>NUCLEOTIDE SEQUENCE [LARGE SCALE GENOMIC DNA]</scope>
    <source>
        <strain evidence="2 3">L9</strain>
    </source>
</reference>
<keyword evidence="3" id="KW-1185">Reference proteome</keyword>
<feature type="transmembrane region" description="Helical" evidence="1">
    <location>
        <begin position="196"/>
        <end position="216"/>
    </location>
</feature>
<organism evidence="2 3">
    <name type="scientific">Ornithinibacillus caprae</name>
    <dbReference type="NCBI Taxonomy" id="2678566"/>
    <lineage>
        <taxon>Bacteria</taxon>
        <taxon>Bacillati</taxon>
        <taxon>Bacillota</taxon>
        <taxon>Bacilli</taxon>
        <taxon>Bacillales</taxon>
        <taxon>Bacillaceae</taxon>
        <taxon>Ornithinibacillus</taxon>
    </lineage>
</organism>
<protein>
    <submittedName>
        <fullName evidence="2">ABC transporter permease subunit</fullName>
    </submittedName>
</protein>
<feature type="transmembrane region" description="Helical" evidence="1">
    <location>
        <begin position="80"/>
        <end position="103"/>
    </location>
</feature>
<dbReference type="PANTHER" id="PTHR37305:SF2">
    <property type="entry name" value="BACITRACIN TRANSPORT PERMEASE PROTEIN BCRB"/>
    <property type="match status" value="1"/>
</dbReference>
<evidence type="ECO:0000313" key="3">
    <source>
        <dbReference type="Proteomes" id="UP000469125"/>
    </source>
</evidence>